<gene>
    <name evidence="2" type="ORF">J2S07_002559</name>
</gene>
<dbReference type="RefSeq" id="WP_307150759.1">
    <property type="nucleotide sequence ID" value="NZ_JAUSTU010000011.1"/>
</dbReference>
<keyword evidence="3" id="KW-1185">Reference proteome</keyword>
<proteinExistence type="inferred from homology"/>
<reference evidence="2 3" key="1">
    <citation type="submission" date="2023-07" db="EMBL/GenBank/DDBJ databases">
        <title>Genomic Encyclopedia of Type Strains, Phase IV (KMG-IV): sequencing the most valuable type-strain genomes for metagenomic binning, comparative biology and taxonomic classification.</title>
        <authorList>
            <person name="Goeker M."/>
        </authorList>
    </citation>
    <scope>NUCLEOTIDE SEQUENCE [LARGE SCALE GENOMIC DNA]</scope>
    <source>
        <strain evidence="2 3">DSM 23948</strain>
    </source>
</reference>
<dbReference type="PANTHER" id="PTHR12151:SF25">
    <property type="entry name" value="LINALOOL DEHYDRATASE_ISOMERASE DOMAIN-CONTAINING PROTEIN"/>
    <property type="match status" value="1"/>
</dbReference>
<dbReference type="CDD" id="cd02968">
    <property type="entry name" value="SCO"/>
    <property type="match status" value="1"/>
</dbReference>
<evidence type="ECO:0000256" key="1">
    <source>
        <dbReference type="ARBA" id="ARBA00010996"/>
    </source>
</evidence>
<sequence length="199" mass="22569">MLILPLLLLSACSTQEQEETQNIDNNGKTVSEDKFVPEYDWALAYIEAVNQNNEKTTLQKFQGKPWIMNMIFTNCTTVCLPMTANMAKLQTKLKEQNLDYHLVSYTVDPENDTPEILKECGAQYEADFSNWDFLTGYSEEDIQRLAKSVKTLAEKPAGTDQVSHSTKFFLIDRNGVAVKGYDGVNPPYDDIIHDLKSID</sequence>
<comment type="caution">
    <text evidence="2">The sequence shown here is derived from an EMBL/GenBank/DDBJ whole genome shotgun (WGS) entry which is preliminary data.</text>
</comment>
<dbReference type="InterPro" id="IPR036249">
    <property type="entry name" value="Thioredoxin-like_sf"/>
</dbReference>
<evidence type="ECO:0000313" key="2">
    <source>
        <dbReference type="EMBL" id="MDQ0156240.1"/>
    </source>
</evidence>
<dbReference type="EMBL" id="JAUSTU010000011">
    <property type="protein sequence ID" value="MDQ0156240.1"/>
    <property type="molecule type" value="Genomic_DNA"/>
</dbReference>
<accession>A0ABT9V5X3</accession>
<comment type="similarity">
    <text evidence="1">Belongs to the SCO1/2 family.</text>
</comment>
<name>A0ABT9V5X3_9BACL</name>
<dbReference type="PANTHER" id="PTHR12151">
    <property type="entry name" value="ELECTRON TRANSPORT PROTIN SCO1/SENC FAMILY MEMBER"/>
    <property type="match status" value="1"/>
</dbReference>
<evidence type="ECO:0000313" key="3">
    <source>
        <dbReference type="Proteomes" id="UP001231362"/>
    </source>
</evidence>
<organism evidence="2 3">
    <name type="scientific">Anoxybacillus andreesenii</name>
    <dbReference type="NCBI Taxonomy" id="1325932"/>
    <lineage>
        <taxon>Bacteria</taxon>
        <taxon>Bacillati</taxon>
        <taxon>Bacillota</taxon>
        <taxon>Bacilli</taxon>
        <taxon>Bacillales</taxon>
        <taxon>Anoxybacillaceae</taxon>
        <taxon>Anoxybacillus</taxon>
    </lineage>
</organism>
<dbReference type="SUPFAM" id="SSF52833">
    <property type="entry name" value="Thioredoxin-like"/>
    <property type="match status" value="1"/>
</dbReference>
<dbReference type="Gene3D" id="3.40.30.10">
    <property type="entry name" value="Glutaredoxin"/>
    <property type="match status" value="1"/>
</dbReference>
<dbReference type="InterPro" id="IPR003782">
    <property type="entry name" value="SCO1/SenC"/>
</dbReference>
<dbReference type="Pfam" id="PF02630">
    <property type="entry name" value="SCO1-SenC"/>
    <property type="match status" value="1"/>
</dbReference>
<protein>
    <submittedName>
        <fullName evidence="2">Protein SCO1/2</fullName>
    </submittedName>
</protein>
<dbReference type="Proteomes" id="UP001231362">
    <property type="component" value="Unassembled WGS sequence"/>
</dbReference>